<dbReference type="GO" id="GO:0000160">
    <property type="term" value="P:phosphorelay signal transduction system"/>
    <property type="evidence" value="ECO:0007669"/>
    <property type="project" value="InterPro"/>
</dbReference>
<accession>A3JYG0</accession>
<feature type="modified residue" description="4-aspartylphosphate" evidence="1">
    <location>
        <position position="51"/>
    </location>
</feature>
<evidence type="ECO:0000256" key="1">
    <source>
        <dbReference type="PROSITE-ProRule" id="PRU00169"/>
    </source>
</evidence>
<proteinExistence type="predicted"/>
<dbReference type="Proteomes" id="UP000005713">
    <property type="component" value="Unassembled WGS sequence"/>
</dbReference>
<dbReference type="CDD" id="cd00156">
    <property type="entry name" value="REC"/>
    <property type="match status" value="1"/>
</dbReference>
<sequence length="121" mass="12974">MNVLILEDNAELALLWSRHIERRGAAVTCATGLESAVAALEGSRFDVLLLDIECAGGAALTVSDLAAYRDPKARVIFVTASRFFSDGLLFSICPNTCAYLHSGTPAKDIADMVEHYTAVRA</sequence>
<dbReference type="InterPro" id="IPR011006">
    <property type="entry name" value="CheY-like_superfamily"/>
</dbReference>
<dbReference type="Pfam" id="PF00072">
    <property type="entry name" value="Response_reg"/>
    <property type="match status" value="1"/>
</dbReference>
<dbReference type="RefSeq" id="WP_005855490.1">
    <property type="nucleotide sequence ID" value="NZ_AAYA01000001.1"/>
</dbReference>
<organism evidence="3 4">
    <name type="scientific">Sagittula stellata (strain ATCC 700073 / DSM 11524 / E-37)</name>
    <dbReference type="NCBI Taxonomy" id="388399"/>
    <lineage>
        <taxon>Bacteria</taxon>
        <taxon>Pseudomonadati</taxon>
        <taxon>Pseudomonadota</taxon>
        <taxon>Alphaproteobacteria</taxon>
        <taxon>Rhodobacterales</taxon>
        <taxon>Roseobacteraceae</taxon>
        <taxon>Sagittula</taxon>
    </lineage>
</organism>
<name>A3JYG0_SAGS3</name>
<dbReference type="EMBL" id="AAYA01000001">
    <property type="protein sequence ID" value="EBA10546.1"/>
    <property type="molecule type" value="Genomic_DNA"/>
</dbReference>
<keyword evidence="1" id="KW-0597">Phosphoprotein</keyword>
<keyword evidence="4" id="KW-1185">Reference proteome</keyword>
<gene>
    <name evidence="3" type="ORF">SSE37_21112</name>
</gene>
<evidence type="ECO:0000259" key="2">
    <source>
        <dbReference type="PROSITE" id="PS50110"/>
    </source>
</evidence>
<evidence type="ECO:0000313" key="3">
    <source>
        <dbReference type="EMBL" id="EBA10546.1"/>
    </source>
</evidence>
<dbReference type="Gene3D" id="3.40.50.2300">
    <property type="match status" value="1"/>
</dbReference>
<reference evidence="3 4" key="1">
    <citation type="submission" date="2006-06" db="EMBL/GenBank/DDBJ databases">
        <authorList>
            <person name="Moran M.A."/>
            <person name="Ferriera S."/>
            <person name="Johnson J."/>
            <person name="Kravitz S."/>
            <person name="Beeson K."/>
            <person name="Sutton G."/>
            <person name="Rogers Y.-H."/>
            <person name="Friedman R."/>
            <person name="Frazier M."/>
            <person name="Venter J.C."/>
        </authorList>
    </citation>
    <scope>NUCLEOTIDE SEQUENCE [LARGE SCALE GENOMIC DNA]</scope>
    <source>
        <strain evidence="3 4">E-37</strain>
    </source>
</reference>
<feature type="domain" description="Response regulatory" evidence="2">
    <location>
        <begin position="2"/>
        <end position="117"/>
    </location>
</feature>
<dbReference type="SUPFAM" id="SSF52172">
    <property type="entry name" value="CheY-like"/>
    <property type="match status" value="1"/>
</dbReference>
<dbReference type="OrthoDB" id="7874292at2"/>
<dbReference type="InterPro" id="IPR001789">
    <property type="entry name" value="Sig_transdc_resp-reg_receiver"/>
</dbReference>
<dbReference type="PROSITE" id="PS50110">
    <property type="entry name" value="RESPONSE_REGULATORY"/>
    <property type="match status" value="1"/>
</dbReference>
<protein>
    <submittedName>
        <fullName evidence="3">Response regulator</fullName>
    </submittedName>
</protein>
<evidence type="ECO:0000313" key="4">
    <source>
        <dbReference type="Proteomes" id="UP000005713"/>
    </source>
</evidence>
<comment type="caution">
    <text evidence="3">The sequence shown here is derived from an EMBL/GenBank/DDBJ whole genome shotgun (WGS) entry which is preliminary data.</text>
</comment>
<dbReference type="eggNOG" id="COG0784">
    <property type="taxonomic scope" value="Bacteria"/>
</dbReference>
<dbReference type="AlphaFoldDB" id="A3JYG0"/>